<sequence>MPGAKIISVNSIERLKVRLDEEKNKLVVVRFFDRDTDTINGDRKAYDGLAEAYQNQSGVAFMEIEKSDIKSEDFEIRDVPAFWFYKGGVEIKDSRLEVPRMSSIRAKIDRLK</sequence>
<dbReference type="SUPFAM" id="SSF52833">
    <property type="entry name" value="Thioredoxin-like"/>
    <property type="match status" value="1"/>
</dbReference>
<evidence type="ECO:0000313" key="1">
    <source>
        <dbReference type="EMBL" id="CUA69916.1"/>
    </source>
</evidence>
<evidence type="ECO:0008006" key="3">
    <source>
        <dbReference type="Google" id="ProtNLM"/>
    </source>
</evidence>
<name>A0A0K6FUL6_9AGAM</name>
<dbReference type="EMBL" id="CYGV01001013">
    <property type="protein sequence ID" value="CUA69916.1"/>
    <property type="molecule type" value="Genomic_DNA"/>
</dbReference>
<protein>
    <recommendedName>
        <fullName evidence="3">Thioredoxin domain-containing protein</fullName>
    </recommendedName>
</protein>
<keyword evidence="2" id="KW-1185">Reference proteome</keyword>
<dbReference type="Gene3D" id="3.40.30.10">
    <property type="entry name" value="Glutaredoxin"/>
    <property type="match status" value="1"/>
</dbReference>
<reference evidence="1 2" key="1">
    <citation type="submission" date="2015-07" db="EMBL/GenBank/DDBJ databases">
        <authorList>
            <person name="Noorani M."/>
        </authorList>
    </citation>
    <scope>NUCLEOTIDE SEQUENCE [LARGE SCALE GENOMIC DNA]</scope>
    <source>
        <strain evidence="1">BBA 69670</strain>
    </source>
</reference>
<dbReference type="InterPro" id="IPR036249">
    <property type="entry name" value="Thioredoxin-like_sf"/>
</dbReference>
<dbReference type="Proteomes" id="UP000044841">
    <property type="component" value="Unassembled WGS sequence"/>
</dbReference>
<accession>A0A0K6FUL6</accession>
<proteinExistence type="predicted"/>
<dbReference type="AlphaFoldDB" id="A0A0K6FUL6"/>
<evidence type="ECO:0000313" key="2">
    <source>
        <dbReference type="Proteomes" id="UP000044841"/>
    </source>
</evidence>
<gene>
    <name evidence="1" type="ORF">RSOLAG22IIIB_08760</name>
</gene>
<organism evidence="1 2">
    <name type="scientific">Rhizoctonia solani</name>
    <dbReference type="NCBI Taxonomy" id="456999"/>
    <lineage>
        <taxon>Eukaryota</taxon>
        <taxon>Fungi</taxon>
        <taxon>Dikarya</taxon>
        <taxon>Basidiomycota</taxon>
        <taxon>Agaricomycotina</taxon>
        <taxon>Agaricomycetes</taxon>
        <taxon>Cantharellales</taxon>
        <taxon>Ceratobasidiaceae</taxon>
        <taxon>Rhizoctonia</taxon>
    </lineage>
</organism>